<proteinExistence type="inferred from homology"/>
<comment type="caution">
    <text evidence="11">The sequence shown here is derived from an EMBL/GenBank/DDBJ whole genome shotgun (WGS) entry which is preliminary data.</text>
</comment>
<evidence type="ECO:0000256" key="8">
    <source>
        <dbReference type="ARBA" id="ARBA00038436"/>
    </source>
</evidence>
<evidence type="ECO:0000256" key="3">
    <source>
        <dbReference type="ARBA" id="ARBA00022475"/>
    </source>
</evidence>
<evidence type="ECO:0000259" key="10">
    <source>
        <dbReference type="Pfam" id="PF04290"/>
    </source>
</evidence>
<dbReference type="InterPro" id="IPR007387">
    <property type="entry name" value="TRAP_DctQ"/>
</dbReference>
<comment type="function">
    <text evidence="9">Part of the tripartite ATP-independent periplasmic (TRAP) transport system.</text>
</comment>
<feature type="transmembrane region" description="Helical" evidence="9">
    <location>
        <begin position="53"/>
        <end position="73"/>
    </location>
</feature>
<keyword evidence="7 9" id="KW-0472">Membrane</keyword>
<comment type="subcellular location">
    <subcellularLocation>
        <location evidence="1 9">Cell inner membrane</location>
        <topology evidence="1 9">Multi-pass membrane protein</topology>
    </subcellularLocation>
</comment>
<dbReference type="EMBL" id="JBHLXD010000010">
    <property type="protein sequence ID" value="MFC0208328.1"/>
    <property type="molecule type" value="Genomic_DNA"/>
</dbReference>
<keyword evidence="2 9" id="KW-0813">Transport</keyword>
<dbReference type="Pfam" id="PF04290">
    <property type="entry name" value="DctQ"/>
    <property type="match status" value="1"/>
</dbReference>
<feature type="transmembrane region" description="Helical" evidence="9">
    <location>
        <begin position="15"/>
        <end position="33"/>
    </location>
</feature>
<dbReference type="PANTHER" id="PTHR35011:SF2">
    <property type="entry name" value="2,3-DIKETO-L-GULONATE TRAP TRANSPORTER SMALL PERMEASE PROTEIN YIAM"/>
    <property type="match status" value="1"/>
</dbReference>
<dbReference type="Proteomes" id="UP001589755">
    <property type="component" value="Unassembled WGS sequence"/>
</dbReference>
<evidence type="ECO:0000313" key="12">
    <source>
        <dbReference type="Proteomes" id="UP001589755"/>
    </source>
</evidence>
<dbReference type="PANTHER" id="PTHR35011">
    <property type="entry name" value="2,3-DIKETO-L-GULONATE TRAP TRANSPORTER SMALL PERMEASE PROTEIN YIAM"/>
    <property type="match status" value="1"/>
</dbReference>
<evidence type="ECO:0000256" key="7">
    <source>
        <dbReference type="ARBA" id="ARBA00023136"/>
    </source>
</evidence>
<keyword evidence="6 9" id="KW-1133">Transmembrane helix</keyword>
<evidence type="ECO:0000256" key="2">
    <source>
        <dbReference type="ARBA" id="ARBA00022448"/>
    </source>
</evidence>
<name>A0ABV6D6P0_9HYPH</name>
<dbReference type="InterPro" id="IPR055348">
    <property type="entry name" value="DctQ"/>
</dbReference>
<dbReference type="RefSeq" id="WP_261519845.1">
    <property type="nucleotide sequence ID" value="NZ_JAODNW010000007.1"/>
</dbReference>
<evidence type="ECO:0000256" key="1">
    <source>
        <dbReference type="ARBA" id="ARBA00004429"/>
    </source>
</evidence>
<sequence>MRNVLSILRTAERSALVVIFLAMVGLYFVNVVVRATESPLASDLAWIEEAVRIMNLYLVFLAIGYALEIGRHVAVDTWRARIAAATGLPLRRIIDAVGLLFSLYLAWLGWKMTGFVFGTGQESPTLGIRMGWIYVAPTIGFALLALRYLLGLLGLLDRQPPGEAQDA</sequence>
<accession>A0ABV6D6P0</accession>
<evidence type="ECO:0000256" key="6">
    <source>
        <dbReference type="ARBA" id="ARBA00022989"/>
    </source>
</evidence>
<gene>
    <name evidence="11" type="ORF">ACFFJ2_07950</name>
</gene>
<comment type="subunit">
    <text evidence="9">The complex comprises the extracytoplasmic solute receptor protein and the two transmembrane proteins.</text>
</comment>
<evidence type="ECO:0000256" key="5">
    <source>
        <dbReference type="ARBA" id="ARBA00022692"/>
    </source>
</evidence>
<keyword evidence="12" id="KW-1185">Reference proteome</keyword>
<comment type="similarity">
    <text evidence="8 9">Belongs to the TRAP transporter small permease family.</text>
</comment>
<evidence type="ECO:0000256" key="4">
    <source>
        <dbReference type="ARBA" id="ARBA00022519"/>
    </source>
</evidence>
<evidence type="ECO:0000313" key="11">
    <source>
        <dbReference type="EMBL" id="MFC0208328.1"/>
    </source>
</evidence>
<feature type="transmembrane region" description="Helical" evidence="9">
    <location>
        <begin position="130"/>
        <end position="150"/>
    </location>
</feature>
<organism evidence="11 12">
    <name type="scientific">Chelativorans intermedius</name>
    <dbReference type="NCBI Taxonomy" id="515947"/>
    <lineage>
        <taxon>Bacteria</taxon>
        <taxon>Pseudomonadati</taxon>
        <taxon>Pseudomonadota</taxon>
        <taxon>Alphaproteobacteria</taxon>
        <taxon>Hyphomicrobiales</taxon>
        <taxon>Phyllobacteriaceae</taxon>
        <taxon>Chelativorans</taxon>
    </lineage>
</organism>
<reference evidence="11 12" key="1">
    <citation type="submission" date="2024-09" db="EMBL/GenBank/DDBJ databases">
        <authorList>
            <person name="Sun Q."/>
            <person name="Mori K."/>
        </authorList>
    </citation>
    <scope>NUCLEOTIDE SEQUENCE [LARGE SCALE GENOMIC DNA]</scope>
    <source>
        <strain evidence="11 12">CCM 8543</strain>
    </source>
</reference>
<protein>
    <recommendedName>
        <fullName evidence="9">TRAP transporter small permease protein</fullName>
    </recommendedName>
</protein>
<evidence type="ECO:0000256" key="9">
    <source>
        <dbReference type="RuleBase" id="RU369079"/>
    </source>
</evidence>
<keyword evidence="4 9" id="KW-0997">Cell inner membrane</keyword>
<keyword evidence="3" id="KW-1003">Cell membrane</keyword>
<feature type="domain" description="Tripartite ATP-independent periplasmic transporters DctQ component" evidence="10">
    <location>
        <begin position="23"/>
        <end position="156"/>
    </location>
</feature>
<keyword evidence="5 9" id="KW-0812">Transmembrane</keyword>
<feature type="transmembrane region" description="Helical" evidence="9">
    <location>
        <begin position="93"/>
        <end position="110"/>
    </location>
</feature>